<sequence>MDPWLSPGPNPRFLHIYYSNGRDKLQVMDHDKSTVLYTVHRKREGENTQVVVVGKVSFHRVSSAIDVDVPDKNLSMKKAGWPSSSYRVTGPDLAWKWEQDGIVTSSLRLVDERRGAGNGKVLARFEFASWSRKKQGSMSVYGEAVRGRDVLDRVVVSGLAMVEEQRRNGSAGAGAGAEAGE</sequence>
<protein>
    <submittedName>
        <fullName evidence="1">Uncharacterized protein</fullName>
    </submittedName>
</protein>
<dbReference type="Proteomes" id="UP001338125">
    <property type="component" value="Unassembled WGS sequence"/>
</dbReference>
<accession>A0ABR0SIT8</accession>
<keyword evidence="2" id="KW-1185">Reference proteome</keyword>
<evidence type="ECO:0000313" key="1">
    <source>
        <dbReference type="EMBL" id="KAK5991757.1"/>
    </source>
</evidence>
<comment type="caution">
    <text evidence="1">The sequence shown here is derived from an EMBL/GenBank/DDBJ whole genome shotgun (WGS) entry which is preliminary data.</text>
</comment>
<gene>
    <name evidence="1" type="ORF">PT974_07791</name>
</gene>
<proteinExistence type="predicted"/>
<name>A0ABR0SIT8_9HYPO</name>
<reference evidence="1 2" key="1">
    <citation type="submission" date="2024-01" db="EMBL/GenBank/DDBJ databases">
        <title>Complete genome of Cladobotryum mycophilum ATHUM6906.</title>
        <authorList>
            <person name="Christinaki A.C."/>
            <person name="Myridakis A.I."/>
            <person name="Kouvelis V.N."/>
        </authorList>
    </citation>
    <scope>NUCLEOTIDE SEQUENCE [LARGE SCALE GENOMIC DNA]</scope>
    <source>
        <strain evidence="1 2">ATHUM6906</strain>
    </source>
</reference>
<dbReference type="EMBL" id="JAVFKD010000013">
    <property type="protein sequence ID" value="KAK5991757.1"/>
    <property type="molecule type" value="Genomic_DNA"/>
</dbReference>
<organism evidence="1 2">
    <name type="scientific">Cladobotryum mycophilum</name>
    <dbReference type="NCBI Taxonomy" id="491253"/>
    <lineage>
        <taxon>Eukaryota</taxon>
        <taxon>Fungi</taxon>
        <taxon>Dikarya</taxon>
        <taxon>Ascomycota</taxon>
        <taxon>Pezizomycotina</taxon>
        <taxon>Sordariomycetes</taxon>
        <taxon>Hypocreomycetidae</taxon>
        <taxon>Hypocreales</taxon>
        <taxon>Hypocreaceae</taxon>
        <taxon>Cladobotryum</taxon>
    </lineage>
</organism>
<evidence type="ECO:0000313" key="2">
    <source>
        <dbReference type="Proteomes" id="UP001338125"/>
    </source>
</evidence>